<sequence>MTISMHTGTQVDPLLFVTAYELNEVHQSHVDPLLLATAQDQAHPIYGITANMLAVFHETSDVPGSQLCTLKASFWDELFLVT</sequence>
<reference evidence="1" key="1">
    <citation type="submission" date="2009-05" db="EMBL/GenBank/DDBJ databases">
        <title>Oryza sativa Indica Group genomic DNA, chromosome 11, BAC clone:K0367D03, cultivar:Kasalath.</title>
        <authorList>
            <person name="Matsumoto T."/>
            <person name="Wu J."/>
            <person name="Kanamori H."/>
        </authorList>
    </citation>
    <scope>NUCLEOTIDE SEQUENCE</scope>
</reference>
<accession>A0A679BC51</accession>
<name>A0A679BC51_ORYSI</name>
<proteinExistence type="predicted"/>
<evidence type="ECO:0000313" key="1">
    <source>
        <dbReference type="EMBL" id="BBD82420.1"/>
    </source>
</evidence>
<protein>
    <submittedName>
        <fullName evidence="1">Uncharacterized protein</fullName>
    </submittedName>
</protein>
<dbReference type="EMBL" id="AP011482">
    <property type="protein sequence ID" value="BBD82420.1"/>
    <property type="molecule type" value="Genomic_DNA"/>
</dbReference>
<gene>
    <name evidence="1" type="primary">K0367D03.32</name>
</gene>
<dbReference type="AlphaFoldDB" id="A0A679BC51"/>
<organism evidence="1">
    <name type="scientific">Oryza sativa subsp. indica</name>
    <name type="common">Rice</name>
    <dbReference type="NCBI Taxonomy" id="39946"/>
    <lineage>
        <taxon>Eukaryota</taxon>
        <taxon>Viridiplantae</taxon>
        <taxon>Streptophyta</taxon>
        <taxon>Embryophyta</taxon>
        <taxon>Tracheophyta</taxon>
        <taxon>Spermatophyta</taxon>
        <taxon>Magnoliopsida</taxon>
        <taxon>Liliopsida</taxon>
        <taxon>Poales</taxon>
        <taxon>Poaceae</taxon>
        <taxon>BOP clade</taxon>
        <taxon>Oryzoideae</taxon>
        <taxon>Oryzeae</taxon>
        <taxon>Oryzinae</taxon>
        <taxon>Oryza</taxon>
        <taxon>Oryza sativa</taxon>
    </lineage>
</organism>